<protein>
    <submittedName>
        <fullName evidence="1">Uncharacterized protein</fullName>
    </submittedName>
</protein>
<reference evidence="1 2" key="1">
    <citation type="submission" date="2019-03" db="EMBL/GenBank/DDBJ databases">
        <title>Genomic Encyclopedia of Type Strains, Phase IV (KMG-IV): sequencing the most valuable type-strain genomes for metagenomic binning, comparative biology and taxonomic classification.</title>
        <authorList>
            <person name="Goeker M."/>
        </authorList>
    </citation>
    <scope>NUCLEOTIDE SEQUENCE [LARGE SCALE GENOMIC DNA]</scope>
    <source>
        <strain evidence="1 2">DSM 29481</strain>
    </source>
</reference>
<dbReference type="RefSeq" id="WP_008979261.1">
    <property type="nucleotide sequence ID" value="NZ_DBGDHU010000026.1"/>
</dbReference>
<dbReference type="InterPro" id="IPR018652">
    <property type="entry name" value="DUF2082_NA-bd_Znr"/>
</dbReference>
<dbReference type="EMBL" id="SMBP01000009">
    <property type="protein sequence ID" value="TCU60036.1"/>
    <property type="molecule type" value="Genomic_DNA"/>
</dbReference>
<organism evidence="1 2">
    <name type="scientific">Longicatena caecimuris</name>
    <dbReference type="NCBI Taxonomy" id="1796635"/>
    <lineage>
        <taxon>Bacteria</taxon>
        <taxon>Bacillati</taxon>
        <taxon>Bacillota</taxon>
        <taxon>Erysipelotrichia</taxon>
        <taxon>Erysipelotrichales</taxon>
        <taxon>Erysipelotrichaceae</taxon>
        <taxon>Longicatena</taxon>
    </lineage>
</organism>
<keyword evidence="2" id="KW-1185">Reference proteome</keyword>
<dbReference type="Pfam" id="PF09855">
    <property type="entry name" value="Zn_ribbon_13"/>
    <property type="match status" value="1"/>
</dbReference>
<sequence>MEKKQFVCPKCGNTSYESDQFQATGGNFAKLFDVQNKKFVTVSCTRCGFTELYKSETDAGWNILDFLIGS</sequence>
<dbReference type="AlphaFoldDB" id="A0A4R3TFJ3"/>
<comment type="caution">
    <text evidence="1">The sequence shown here is derived from an EMBL/GenBank/DDBJ whole genome shotgun (WGS) entry which is preliminary data.</text>
</comment>
<accession>A0A4R3TFJ3</accession>
<evidence type="ECO:0000313" key="2">
    <source>
        <dbReference type="Proteomes" id="UP000295773"/>
    </source>
</evidence>
<evidence type="ECO:0000313" key="1">
    <source>
        <dbReference type="EMBL" id="TCU60036.1"/>
    </source>
</evidence>
<name>A0A4R3TFJ3_9FIRM</name>
<proteinExistence type="predicted"/>
<gene>
    <name evidence="1" type="ORF">EDD61_10974</name>
</gene>
<dbReference type="Proteomes" id="UP000295773">
    <property type="component" value="Unassembled WGS sequence"/>
</dbReference>